<evidence type="ECO:0000259" key="1">
    <source>
        <dbReference type="Pfam" id="PF03551"/>
    </source>
</evidence>
<dbReference type="InterPro" id="IPR036388">
    <property type="entry name" value="WH-like_DNA-bd_sf"/>
</dbReference>
<name>A0A0H2XMR8_BURO1</name>
<accession>A0A0H2XMR8</accession>
<dbReference type="HOGENOM" id="CLU_089258_1_4_4"/>
<dbReference type="Pfam" id="PF03551">
    <property type="entry name" value="PadR"/>
    <property type="match status" value="1"/>
</dbReference>
<dbReference type="InterPro" id="IPR036390">
    <property type="entry name" value="WH_DNA-bd_sf"/>
</dbReference>
<organism evidence="3">
    <name type="scientific">Burkholderia orbicola (strain AU 1054)</name>
    <dbReference type="NCBI Taxonomy" id="331271"/>
    <lineage>
        <taxon>Bacteria</taxon>
        <taxon>Pseudomonadati</taxon>
        <taxon>Pseudomonadota</taxon>
        <taxon>Betaproteobacteria</taxon>
        <taxon>Burkholderiales</taxon>
        <taxon>Burkholderiaceae</taxon>
        <taxon>Burkholderia</taxon>
        <taxon>Burkholderia cepacia complex</taxon>
        <taxon>Burkholderia orbicola</taxon>
    </lineage>
</organism>
<reference evidence="3" key="1">
    <citation type="submission" date="2006-05" db="EMBL/GenBank/DDBJ databases">
        <title>Complete sequence of chromosome 1 of Burkholderia cenocepacia AU 1054.</title>
        <authorList>
            <consortium name="US DOE Joint Genome Institute"/>
            <person name="Copeland A."/>
            <person name="Lucas S."/>
            <person name="Lapidus A."/>
            <person name="Barry K."/>
            <person name="Detter J.C."/>
            <person name="Glavina del Rio T."/>
            <person name="Hammon N."/>
            <person name="Israni S."/>
            <person name="Dalin E."/>
            <person name="Tice H."/>
            <person name="Pitluck S."/>
            <person name="Chain P."/>
            <person name="Malfatti S."/>
            <person name="Shin M."/>
            <person name="Vergez L."/>
            <person name="Schmutz J."/>
            <person name="Larimer F."/>
            <person name="Land M."/>
            <person name="Hauser L."/>
            <person name="Kyrpides N."/>
            <person name="Lykidis A."/>
            <person name="LiPuma J.J."/>
            <person name="Konstantinidis K."/>
            <person name="Tiedje J.M."/>
            <person name="Richardson P."/>
        </authorList>
    </citation>
    <scope>NUCLEOTIDE SEQUENCE [LARGE SCALE GENOMIC DNA]</scope>
    <source>
        <strain evidence="3">AU 1054</strain>
    </source>
</reference>
<dbReference type="PANTHER" id="PTHR43252">
    <property type="entry name" value="TRANSCRIPTIONAL REGULATOR YQJI"/>
    <property type="match status" value="1"/>
</dbReference>
<dbReference type="AlphaFoldDB" id="A0A0H2XMR8"/>
<dbReference type="Pfam" id="PF10400">
    <property type="entry name" value="Vir_act_alpha_C"/>
    <property type="match status" value="1"/>
</dbReference>
<evidence type="ECO:0000259" key="2">
    <source>
        <dbReference type="Pfam" id="PF10400"/>
    </source>
</evidence>
<feature type="domain" description="Transcription regulator PadR C-terminal" evidence="2">
    <location>
        <begin position="105"/>
        <end position="197"/>
    </location>
</feature>
<dbReference type="InterPro" id="IPR005149">
    <property type="entry name" value="Tscrpt_reg_PadR_N"/>
</dbReference>
<dbReference type="PANTHER" id="PTHR43252:SF4">
    <property type="entry name" value="TRANSCRIPTIONAL REGULATORY PROTEIN"/>
    <property type="match status" value="1"/>
</dbReference>
<dbReference type="InterPro" id="IPR018309">
    <property type="entry name" value="Tscrpt_reg_PadR_C"/>
</dbReference>
<dbReference type="SUPFAM" id="SSF46785">
    <property type="entry name" value="Winged helix' DNA-binding domain"/>
    <property type="match status" value="1"/>
</dbReference>
<protein>
    <submittedName>
        <fullName evidence="3">Transcriptional regulator, PadR family</fullName>
    </submittedName>
</protein>
<gene>
    <name evidence="3" type="ordered locus">Bcen_0862</name>
</gene>
<feature type="domain" description="Transcription regulator PadR N-terminal" evidence="1">
    <location>
        <begin position="21"/>
        <end position="93"/>
    </location>
</feature>
<dbReference type="Gene3D" id="1.10.10.10">
    <property type="entry name" value="Winged helix-like DNA-binding domain superfamily/Winged helix DNA-binding domain"/>
    <property type="match status" value="1"/>
</dbReference>
<dbReference type="Gene3D" id="6.10.140.190">
    <property type="match status" value="1"/>
</dbReference>
<sequence length="202" mass="23027">MARCGSFRSLRRFDMSLPHALLTALAERPGSGSELADRFDRSIGYFWQATHQQIYRELGRLEEMGWIESLPAESGRGRKRAYRILPAGKKELRRWIAEPEDPTPLREALMVRLRAEAVLGPAGLEDEIRRRIALHQEKLDLYLQIEARDFVAPGDTATGDPAAGDSRTKRLQHLVLQAGIANERFWVEFSQHALDTLRLPKD</sequence>
<proteinExistence type="predicted"/>
<dbReference type="EMBL" id="CP000378">
    <property type="protein sequence ID" value="ABF75771.1"/>
    <property type="molecule type" value="Genomic_DNA"/>
</dbReference>
<evidence type="ECO:0000313" key="3">
    <source>
        <dbReference type="EMBL" id="ABF75771.1"/>
    </source>
</evidence>